<evidence type="ECO:0000313" key="11">
    <source>
        <dbReference type="Proteomes" id="UP001165122"/>
    </source>
</evidence>
<name>A0A9W7DX31_9STRA</name>
<evidence type="ECO:0000256" key="7">
    <source>
        <dbReference type="ARBA" id="ARBA00023136"/>
    </source>
</evidence>
<comment type="subcellular location">
    <subcellularLocation>
        <location evidence="1">Membrane</location>
        <topology evidence="1">Multi-pass membrane protein</topology>
    </subcellularLocation>
</comment>
<evidence type="ECO:0000256" key="5">
    <source>
        <dbReference type="ARBA" id="ARBA00022840"/>
    </source>
</evidence>
<dbReference type="InterPro" id="IPR003593">
    <property type="entry name" value="AAA+_ATPase"/>
</dbReference>
<reference evidence="11" key="1">
    <citation type="journal article" date="2023" name="Commun. Biol.">
        <title>Genome analysis of Parmales, the sister group of diatoms, reveals the evolutionary specialization of diatoms from phago-mixotrophs to photoautotrophs.</title>
        <authorList>
            <person name="Ban H."/>
            <person name="Sato S."/>
            <person name="Yoshikawa S."/>
            <person name="Yamada K."/>
            <person name="Nakamura Y."/>
            <person name="Ichinomiya M."/>
            <person name="Sato N."/>
            <person name="Blanc-Mathieu R."/>
            <person name="Endo H."/>
            <person name="Kuwata A."/>
            <person name="Ogata H."/>
        </authorList>
    </citation>
    <scope>NUCLEOTIDE SEQUENCE [LARGE SCALE GENOMIC DNA]</scope>
    <source>
        <strain evidence="11">NIES 3700</strain>
    </source>
</reference>
<dbReference type="InterPro" id="IPR017871">
    <property type="entry name" value="ABC_transporter-like_CS"/>
</dbReference>
<dbReference type="GO" id="GO:0016887">
    <property type="term" value="F:ATP hydrolysis activity"/>
    <property type="evidence" value="ECO:0007669"/>
    <property type="project" value="InterPro"/>
</dbReference>
<protein>
    <recommendedName>
        <fullName evidence="9">ABC transporter domain-containing protein</fullName>
    </recommendedName>
</protein>
<dbReference type="OrthoDB" id="66620at2759"/>
<keyword evidence="11" id="KW-1185">Reference proteome</keyword>
<feature type="transmembrane region" description="Helical" evidence="8">
    <location>
        <begin position="916"/>
        <end position="942"/>
    </location>
</feature>
<sequence>MPLPDDADGDGWADAVVTISDCPSSKPCSHETIQYRCAAGLYAKYSTVTYDDTSTCNNWEECQVRSDCGNECLLLSPAPTPAPTASPTNSVITDCSGNVLTEDDYRLTDWLGDDYCDETGVMWGNVWGGNFNCEKFDYDCCDCWDSDKMDDKECEPSSSWCNGDDDADRRRLLLSDHLMSTMKADEIEVSEPVSEPVSLAVSSLSPESRQLNTKTLKTSSCFTCSSGKWCDEGSTTQSKCPRDSYCPNPSTKKPCPDNSICPPNHPTKTWPCTLGQYCPPVANEMIECPPGFFCTEPKAKEVCSEGYFCRGADVKPSPCAFYQSCPEGTKVPRGTATSGIIAMILVIVLMEFFVKRNTTLKKRAREEKVRDEARARAQSAMANDWQKLLAAASTRNFDISHNVDDEEAAADKGFEGFVYLKPDPTPIGFEFQDLSLILKSGQRIIDHVSGKVEAGKMTAIMGPSGCGKTTMLNVLRNKASYGMIGGTLKINETLTSIAPLQRIVGFVPQEDILHSELTVTEAITFSSLLRNNFKTPTQTRLKMVEEVIEVLGLEKCKNSVIGDQEIRGVSGGQRKRVSIAVELVTNPSICFLDEPTSGLDSTTSIELISMLKKMNHAGMTIVMVIHQPRYEIFEMIDDTLLLGQNGRPVYMGPGLKCLGYFTSIGFPCPPMKSPADHFLDVMSGTVPHDKDSSFTTAMLSDWWEASGSMSMHENPMLGGGGGRPPPIPVATIKKRKESKLLQNVSEGGAMSTFDVEDGGEKAAGGGKDLKEQAIAFFKKITSMLLIEAVDWKKNAKQEAIAAAIAFKPSFTDKYRMPPSNPMQFGVCAWRSVRQIFAANKWTGFVSDCLMLVVVGAVLGSLFGVNNDWKEEARKLSLRNFTATLGIALTTCLRGLGTFGNERPAFWRERNSGVSCFSYFLGKITTDMIFITVFPAFFLFLFQAIAHPRGAFSDYYSVMFMTAWAASGQGYLLSMLFKPESAKFNGLLSCLLCMMFSGVEPTLKALDKGFVGKLLPLSFARWSCEALTVLEFKAYPEVYETFVDQRILSRAGWQIANLDNCIEGLFYLGVFFRVVAFLLLKLSNRNKG</sequence>
<dbReference type="FunFam" id="3.40.50.300:FF:000367">
    <property type="entry name" value="ABC transporter G family member 24"/>
    <property type="match status" value="1"/>
</dbReference>
<evidence type="ECO:0000256" key="2">
    <source>
        <dbReference type="ARBA" id="ARBA00022448"/>
    </source>
</evidence>
<dbReference type="Pfam" id="PF00005">
    <property type="entry name" value="ABC_tran"/>
    <property type="match status" value="1"/>
</dbReference>
<evidence type="ECO:0000256" key="4">
    <source>
        <dbReference type="ARBA" id="ARBA00022741"/>
    </source>
</evidence>
<dbReference type="EMBL" id="BRXW01000475">
    <property type="protein sequence ID" value="GMH58038.1"/>
    <property type="molecule type" value="Genomic_DNA"/>
</dbReference>
<evidence type="ECO:0000256" key="8">
    <source>
        <dbReference type="SAM" id="Phobius"/>
    </source>
</evidence>
<dbReference type="InterPro" id="IPR043926">
    <property type="entry name" value="ABCG_dom"/>
</dbReference>
<comment type="caution">
    <text evidence="10">The sequence shown here is derived from an EMBL/GenBank/DDBJ whole genome shotgun (WGS) entry which is preliminary data.</text>
</comment>
<dbReference type="InterPro" id="IPR050352">
    <property type="entry name" value="ABCG_transporters"/>
</dbReference>
<dbReference type="GO" id="GO:0140359">
    <property type="term" value="F:ABC-type transporter activity"/>
    <property type="evidence" value="ECO:0007669"/>
    <property type="project" value="InterPro"/>
</dbReference>
<keyword evidence="2" id="KW-0813">Transport</keyword>
<dbReference type="PANTHER" id="PTHR48041">
    <property type="entry name" value="ABC TRANSPORTER G FAMILY MEMBER 28"/>
    <property type="match status" value="1"/>
</dbReference>
<feature type="transmembrane region" description="Helical" evidence="8">
    <location>
        <begin position="954"/>
        <end position="976"/>
    </location>
</feature>
<proteinExistence type="predicted"/>
<gene>
    <name evidence="10" type="ORF">TrLO_g15926</name>
</gene>
<dbReference type="GO" id="GO:0005524">
    <property type="term" value="F:ATP binding"/>
    <property type="evidence" value="ECO:0007669"/>
    <property type="project" value="UniProtKB-KW"/>
</dbReference>
<dbReference type="PROSITE" id="PS50893">
    <property type="entry name" value="ABC_TRANSPORTER_2"/>
    <property type="match status" value="1"/>
</dbReference>
<feature type="transmembrane region" description="Helical" evidence="8">
    <location>
        <begin position="1063"/>
        <end position="1081"/>
    </location>
</feature>
<evidence type="ECO:0000313" key="10">
    <source>
        <dbReference type="EMBL" id="GMH58038.1"/>
    </source>
</evidence>
<dbReference type="Gene3D" id="3.40.50.300">
    <property type="entry name" value="P-loop containing nucleotide triphosphate hydrolases"/>
    <property type="match status" value="1"/>
</dbReference>
<dbReference type="CDD" id="cd03213">
    <property type="entry name" value="ABCG_EPDR"/>
    <property type="match status" value="1"/>
</dbReference>
<dbReference type="Proteomes" id="UP001165122">
    <property type="component" value="Unassembled WGS sequence"/>
</dbReference>
<dbReference type="InterPro" id="IPR027417">
    <property type="entry name" value="P-loop_NTPase"/>
</dbReference>
<feature type="transmembrane region" description="Helical" evidence="8">
    <location>
        <begin position="841"/>
        <end position="864"/>
    </location>
</feature>
<dbReference type="CDD" id="cd00185">
    <property type="entry name" value="TNFRSF"/>
    <property type="match status" value="1"/>
</dbReference>
<accession>A0A9W7DX31</accession>
<evidence type="ECO:0000259" key="9">
    <source>
        <dbReference type="PROSITE" id="PS50893"/>
    </source>
</evidence>
<dbReference type="SUPFAM" id="SSF52540">
    <property type="entry name" value="P-loop containing nucleoside triphosphate hydrolases"/>
    <property type="match status" value="1"/>
</dbReference>
<dbReference type="AlphaFoldDB" id="A0A9W7DX31"/>
<keyword evidence="7 8" id="KW-0472">Membrane</keyword>
<evidence type="ECO:0000256" key="6">
    <source>
        <dbReference type="ARBA" id="ARBA00022989"/>
    </source>
</evidence>
<dbReference type="InterPro" id="IPR003439">
    <property type="entry name" value="ABC_transporter-like_ATP-bd"/>
</dbReference>
<keyword evidence="4" id="KW-0547">Nucleotide-binding</keyword>
<dbReference type="Pfam" id="PF19055">
    <property type="entry name" value="ABC2_membrane_7"/>
    <property type="match status" value="2"/>
</dbReference>
<keyword evidence="5" id="KW-0067">ATP-binding</keyword>
<keyword evidence="6 8" id="KW-1133">Transmembrane helix</keyword>
<evidence type="ECO:0000256" key="3">
    <source>
        <dbReference type="ARBA" id="ARBA00022692"/>
    </source>
</evidence>
<organism evidence="10 11">
    <name type="scientific">Triparma laevis f. longispina</name>
    <dbReference type="NCBI Taxonomy" id="1714387"/>
    <lineage>
        <taxon>Eukaryota</taxon>
        <taxon>Sar</taxon>
        <taxon>Stramenopiles</taxon>
        <taxon>Ochrophyta</taxon>
        <taxon>Bolidophyceae</taxon>
        <taxon>Parmales</taxon>
        <taxon>Triparmaceae</taxon>
        <taxon>Triparma</taxon>
    </lineage>
</organism>
<dbReference type="GO" id="GO:0016020">
    <property type="term" value="C:membrane"/>
    <property type="evidence" value="ECO:0007669"/>
    <property type="project" value="UniProtKB-SubCell"/>
</dbReference>
<feature type="domain" description="ABC transporter" evidence="9">
    <location>
        <begin position="429"/>
        <end position="670"/>
    </location>
</feature>
<evidence type="ECO:0000256" key="1">
    <source>
        <dbReference type="ARBA" id="ARBA00004141"/>
    </source>
</evidence>
<dbReference type="SMART" id="SM00382">
    <property type="entry name" value="AAA"/>
    <property type="match status" value="1"/>
</dbReference>
<dbReference type="PROSITE" id="PS00211">
    <property type="entry name" value="ABC_TRANSPORTER_1"/>
    <property type="match status" value="1"/>
</dbReference>
<feature type="transmembrane region" description="Helical" evidence="8">
    <location>
        <begin position="876"/>
        <end position="895"/>
    </location>
</feature>
<dbReference type="PANTHER" id="PTHR48041:SF91">
    <property type="entry name" value="ABC TRANSPORTER G FAMILY MEMBER 28"/>
    <property type="match status" value="1"/>
</dbReference>
<keyword evidence="3 8" id="KW-0812">Transmembrane</keyword>